<evidence type="ECO:0000259" key="6">
    <source>
        <dbReference type="PROSITE" id="PS50893"/>
    </source>
</evidence>
<evidence type="ECO:0000256" key="5">
    <source>
        <dbReference type="ARBA" id="ARBA00022840"/>
    </source>
</evidence>
<protein>
    <submittedName>
        <fullName evidence="7">ABC transporter ATP-binding protein</fullName>
    </submittedName>
</protein>
<dbReference type="InterPro" id="IPR008995">
    <property type="entry name" value="Mo/tungstate-bd_C_term_dom"/>
</dbReference>
<dbReference type="RefSeq" id="WP_220226835.1">
    <property type="nucleotide sequence ID" value="NZ_JAICBX010000001.1"/>
</dbReference>
<dbReference type="InterPro" id="IPR017871">
    <property type="entry name" value="ABC_transporter-like_CS"/>
</dbReference>
<dbReference type="EMBL" id="JAICBX010000001">
    <property type="protein sequence ID" value="MBW8636128.1"/>
    <property type="molecule type" value="Genomic_DNA"/>
</dbReference>
<keyword evidence="8" id="KW-1185">Reference proteome</keyword>
<evidence type="ECO:0000256" key="2">
    <source>
        <dbReference type="ARBA" id="ARBA00005417"/>
    </source>
</evidence>
<evidence type="ECO:0000256" key="4">
    <source>
        <dbReference type="ARBA" id="ARBA00022741"/>
    </source>
</evidence>
<evidence type="ECO:0000313" key="8">
    <source>
        <dbReference type="Proteomes" id="UP001196509"/>
    </source>
</evidence>
<organism evidence="7 8">
    <name type="scientific">Flavimaribacter sediminis</name>
    <dbReference type="NCBI Taxonomy" id="2865987"/>
    <lineage>
        <taxon>Bacteria</taxon>
        <taxon>Pseudomonadati</taxon>
        <taxon>Pseudomonadota</taxon>
        <taxon>Alphaproteobacteria</taxon>
        <taxon>Hyphomicrobiales</taxon>
        <taxon>Rhizobiaceae</taxon>
        <taxon>Flavimaribacter</taxon>
    </lineage>
</organism>
<dbReference type="FunFam" id="3.40.50.300:FF:000042">
    <property type="entry name" value="Maltose/maltodextrin ABC transporter, ATP-binding protein"/>
    <property type="match status" value="1"/>
</dbReference>
<dbReference type="Proteomes" id="UP001196509">
    <property type="component" value="Unassembled WGS sequence"/>
</dbReference>
<dbReference type="AlphaFoldDB" id="A0AAE3CZV1"/>
<accession>A0AAE3CZV1</accession>
<dbReference type="InterPro" id="IPR003593">
    <property type="entry name" value="AAA+_ATPase"/>
</dbReference>
<evidence type="ECO:0000256" key="3">
    <source>
        <dbReference type="ARBA" id="ARBA00022448"/>
    </source>
</evidence>
<dbReference type="GO" id="GO:0140359">
    <property type="term" value="F:ABC-type transporter activity"/>
    <property type="evidence" value="ECO:0007669"/>
    <property type="project" value="UniProtKB-ARBA"/>
</dbReference>
<dbReference type="InterPro" id="IPR027417">
    <property type="entry name" value="P-loop_NTPase"/>
</dbReference>
<dbReference type="GO" id="GO:0043190">
    <property type="term" value="C:ATP-binding cassette (ABC) transporter complex"/>
    <property type="evidence" value="ECO:0007669"/>
    <property type="project" value="UniProtKB-ARBA"/>
</dbReference>
<dbReference type="GO" id="GO:0005524">
    <property type="term" value="F:ATP binding"/>
    <property type="evidence" value="ECO:0007669"/>
    <property type="project" value="UniProtKB-KW"/>
</dbReference>
<dbReference type="Gene3D" id="2.40.50.100">
    <property type="match status" value="1"/>
</dbReference>
<dbReference type="SMART" id="SM00382">
    <property type="entry name" value="AAA"/>
    <property type="match status" value="1"/>
</dbReference>
<feature type="domain" description="ABC transporter" evidence="6">
    <location>
        <begin position="1"/>
        <end position="237"/>
    </location>
</feature>
<dbReference type="InterPro" id="IPR050093">
    <property type="entry name" value="ABC_SmlMolc_Importer"/>
</dbReference>
<evidence type="ECO:0000256" key="1">
    <source>
        <dbReference type="ARBA" id="ARBA00004417"/>
    </source>
</evidence>
<keyword evidence="5 7" id="KW-0067">ATP-binding</keyword>
<dbReference type="PROSITE" id="PS00211">
    <property type="entry name" value="ABC_TRANSPORTER_1"/>
    <property type="match status" value="1"/>
</dbReference>
<gene>
    <name evidence="7" type="ORF">K1W69_02930</name>
</gene>
<dbReference type="PANTHER" id="PTHR42781">
    <property type="entry name" value="SPERMIDINE/PUTRESCINE IMPORT ATP-BINDING PROTEIN POTA"/>
    <property type="match status" value="1"/>
</dbReference>
<reference evidence="7" key="1">
    <citation type="submission" date="2021-08" db="EMBL/GenBank/DDBJ databases">
        <title>Hoeflea bacterium WL0058 sp. nov., isolated from the sediment.</title>
        <authorList>
            <person name="Wang L."/>
            <person name="Zhang D."/>
        </authorList>
    </citation>
    <scope>NUCLEOTIDE SEQUENCE</scope>
    <source>
        <strain evidence="7">WL0058</strain>
    </source>
</reference>
<dbReference type="Gene3D" id="3.40.50.300">
    <property type="entry name" value="P-loop containing nucleotide triphosphate hydrolases"/>
    <property type="match status" value="1"/>
</dbReference>
<comment type="caution">
    <text evidence="7">The sequence shown here is derived from an EMBL/GenBank/DDBJ whole genome shotgun (WGS) entry which is preliminary data.</text>
</comment>
<dbReference type="SUPFAM" id="SSF52540">
    <property type="entry name" value="P-loop containing nucleoside triphosphate hydrolases"/>
    <property type="match status" value="1"/>
</dbReference>
<evidence type="ECO:0000313" key="7">
    <source>
        <dbReference type="EMBL" id="MBW8636128.1"/>
    </source>
</evidence>
<dbReference type="Pfam" id="PF00005">
    <property type="entry name" value="ABC_tran"/>
    <property type="match status" value="1"/>
</dbReference>
<dbReference type="PANTHER" id="PTHR42781:SF4">
    <property type="entry name" value="SPERMIDINE_PUTRESCINE IMPORT ATP-BINDING PROTEIN POTA"/>
    <property type="match status" value="1"/>
</dbReference>
<dbReference type="InterPro" id="IPR003439">
    <property type="entry name" value="ABC_transporter-like_ATP-bd"/>
</dbReference>
<sequence>MRGQDVFLDGIKMTYPNGFTAVHETDLTINAGEFFSILGPSGCGKTTILRMISGFLDPTAGAISIGGVRMNGIGPNNRPTALIFQNLALFPLMPVWENVAFGLEARGVPKAKRRKRAEELLELVALYGQADKMPTELSGGQRQRVAVARALAVEPAVLLLDEPLSALDLKLRQHMRAELKEIQRKTSVTFIYITHDQGEALAMSDRVAVMNEGRIEQVASADDIYNRPQTAFTATFVGEQNVFTGKVTSAVGNEVAVETGQGTLYGVNRNDLAVGDEALVMVRPERIGLLNGEAGDPEKMAKLNTLSARLQRRDLEGALINLYLTAGENDIHVNMHNTGDDAPFSDEIKLAFRHRDTVIMRPGSIARDRA</sequence>
<name>A0AAE3CZV1_9HYPH</name>
<keyword evidence="3" id="KW-0813">Transport</keyword>
<keyword evidence="4" id="KW-0547">Nucleotide-binding</keyword>
<dbReference type="GO" id="GO:0016887">
    <property type="term" value="F:ATP hydrolysis activity"/>
    <property type="evidence" value="ECO:0007669"/>
    <property type="project" value="InterPro"/>
</dbReference>
<dbReference type="PROSITE" id="PS50893">
    <property type="entry name" value="ABC_TRANSPORTER_2"/>
    <property type="match status" value="1"/>
</dbReference>
<comment type="subcellular location">
    <subcellularLocation>
        <location evidence="1">Cell inner membrane</location>
        <topology evidence="1">Peripheral membrane protein</topology>
    </subcellularLocation>
</comment>
<comment type="similarity">
    <text evidence="2">Belongs to the ABC transporter superfamily.</text>
</comment>
<proteinExistence type="inferred from homology"/>
<dbReference type="SUPFAM" id="SSF50331">
    <property type="entry name" value="MOP-like"/>
    <property type="match status" value="1"/>
</dbReference>